<sequence>MDAKVALWREVEAGTRYTVQTAMERHPQLKKSSCNGLRSELACKPKQSDSVFSRARDVKTYLVSDVDALAARLAAAEPEPVDPRWLEVEAGTRYTAKTAMEQYPQLSVHSCIGLPFEIARRPKMPKAPYACDVKTYAAADVDALVARLAKPVDPRWLEVESGARYTQKTAMERYPQLNFHSFEDLTSGVATKPKSKNNATRDVKTYLAADVDALAARLAAPEPVDSRWLEVEAGARYTQKTAMERYPHLSYFHFNFADLPFEIAQQPKQKDIAKSRACDVMTYLAADVDALVARLAAPDTEPVDPRWLEVESGARYDARTAMKRYPQLNDARMFADLPFEIARRPKASGKGGGARNVKTYAAADVDALVAPEPVDPRWLEVEAGRRYSRVTAKKRYPQLTIYSFADLPFQIARRPKSGKAPPCDVFTYAAADIEKLAASRAKKRARVQEPEPPQEPEPEQEEPEECPICLDPLTGATATLVCGHLFCKDCIADWARSQTTCPTCRATLQIV</sequence>
<keyword evidence="3" id="KW-0862">Zinc</keyword>
<evidence type="ECO:0000313" key="7">
    <source>
        <dbReference type="EMBL" id="KAK7254809.1"/>
    </source>
</evidence>
<evidence type="ECO:0000256" key="5">
    <source>
        <dbReference type="SAM" id="MobiDB-lite"/>
    </source>
</evidence>
<evidence type="ECO:0000313" key="8">
    <source>
        <dbReference type="Proteomes" id="UP001363151"/>
    </source>
</evidence>
<evidence type="ECO:0000256" key="2">
    <source>
        <dbReference type="ARBA" id="ARBA00022771"/>
    </source>
</evidence>
<evidence type="ECO:0000256" key="3">
    <source>
        <dbReference type="ARBA" id="ARBA00022833"/>
    </source>
</evidence>
<feature type="region of interest" description="Disordered" evidence="5">
    <location>
        <begin position="441"/>
        <end position="465"/>
    </location>
</feature>
<keyword evidence="8" id="KW-1185">Reference proteome</keyword>
<dbReference type="Proteomes" id="UP001363151">
    <property type="component" value="Unassembled WGS sequence"/>
</dbReference>
<dbReference type="InterPro" id="IPR047134">
    <property type="entry name" value="RNF4"/>
</dbReference>
<name>A0ABR1GFI7_AURAN</name>
<keyword evidence="2 4" id="KW-0863">Zinc-finger</keyword>
<organism evidence="7 8">
    <name type="scientific">Aureococcus anophagefferens</name>
    <name type="common">Harmful bloom alga</name>
    <dbReference type="NCBI Taxonomy" id="44056"/>
    <lineage>
        <taxon>Eukaryota</taxon>
        <taxon>Sar</taxon>
        <taxon>Stramenopiles</taxon>
        <taxon>Ochrophyta</taxon>
        <taxon>Pelagophyceae</taxon>
        <taxon>Pelagomonadales</taxon>
        <taxon>Pelagomonadaceae</taxon>
        <taxon>Aureococcus</taxon>
    </lineage>
</organism>
<evidence type="ECO:0000256" key="1">
    <source>
        <dbReference type="ARBA" id="ARBA00022723"/>
    </source>
</evidence>
<dbReference type="PANTHER" id="PTHR23041:SF78">
    <property type="entry name" value="E3 UBIQUITIN-PROTEIN LIGASE RNF4"/>
    <property type="match status" value="1"/>
</dbReference>
<dbReference type="PROSITE" id="PS00518">
    <property type="entry name" value="ZF_RING_1"/>
    <property type="match status" value="1"/>
</dbReference>
<reference evidence="7 8" key="1">
    <citation type="submission" date="2024-03" db="EMBL/GenBank/DDBJ databases">
        <title>Aureococcus anophagefferens CCMP1851 and Kratosvirus quantuckense: Draft genome of a second virus-susceptible host strain in the model system.</title>
        <authorList>
            <person name="Chase E."/>
            <person name="Truchon A.R."/>
            <person name="Schepens W."/>
            <person name="Wilhelm S.W."/>
        </authorList>
    </citation>
    <scope>NUCLEOTIDE SEQUENCE [LARGE SCALE GENOMIC DNA]</scope>
    <source>
        <strain evidence="7 8">CCMP1851</strain>
    </source>
</reference>
<dbReference type="PANTHER" id="PTHR23041">
    <property type="entry name" value="RING FINGER DOMAIN-CONTAINING"/>
    <property type="match status" value="1"/>
</dbReference>
<evidence type="ECO:0000256" key="4">
    <source>
        <dbReference type="PROSITE-ProRule" id="PRU00175"/>
    </source>
</evidence>
<dbReference type="InterPro" id="IPR017907">
    <property type="entry name" value="Znf_RING_CS"/>
</dbReference>
<dbReference type="Gene3D" id="3.30.40.10">
    <property type="entry name" value="Zinc/RING finger domain, C3HC4 (zinc finger)"/>
    <property type="match status" value="1"/>
</dbReference>
<proteinExistence type="predicted"/>
<dbReference type="Pfam" id="PF13639">
    <property type="entry name" value="zf-RING_2"/>
    <property type="match status" value="1"/>
</dbReference>
<feature type="domain" description="RING-type" evidence="6">
    <location>
        <begin position="466"/>
        <end position="505"/>
    </location>
</feature>
<dbReference type="InterPro" id="IPR013083">
    <property type="entry name" value="Znf_RING/FYVE/PHD"/>
</dbReference>
<protein>
    <recommendedName>
        <fullName evidence="6">RING-type domain-containing protein</fullName>
    </recommendedName>
</protein>
<keyword evidence="1" id="KW-0479">Metal-binding</keyword>
<dbReference type="PROSITE" id="PS50089">
    <property type="entry name" value="ZF_RING_2"/>
    <property type="match status" value="1"/>
</dbReference>
<dbReference type="InterPro" id="IPR001841">
    <property type="entry name" value="Znf_RING"/>
</dbReference>
<comment type="caution">
    <text evidence="7">The sequence shown here is derived from an EMBL/GenBank/DDBJ whole genome shotgun (WGS) entry which is preliminary data.</text>
</comment>
<accession>A0ABR1GFI7</accession>
<evidence type="ECO:0000259" key="6">
    <source>
        <dbReference type="PROSITE" id="PS50089"/>
    </source>
</evidence>
<feature type="compositionally biased region" description="Acidic residues" evidence="5">
    <location>
        <begin position="452"/>
        <end position="465"/>
    </location>
</feature>
<dbReference type="SUPFAM" id="SSF57850">
    <property type="entry name" value="RING/U-box"/>
    <property type="match status" value="1"/>
</dbReference>
<gene>
    <name evidence="7" type="ORF">SO694_00133015</name>
</gene>
<dbReference type="EMBL" id="JBBJCI010000016">
    <property type="protein sequence ID" value="KAK7254809.1"/>
    <property type="molecule type" value="Genomic_DNA"/>
</dbReference>
<dbReference type="SMART" id="SM00184">
    <property type="entry name" value="RING"/>
    <property type="match status" value="1"/>
</dbReference>